<evidence type="ECO:0000313" key="2">
    <source>
        <dbReference type="EMBL" id="KAG7294156.1"/>
    </source>
</evidence>
<dbReference type="AlphaFoldDB" id="A0AAD4F706"/>
<organism evidence="2 3">
    <name type="scientific">Staphylotrichum longicolle</name>
    <dbReference type="NCBI Taxonomy" id="669026"/>
    <lineage>
        <taxon>Eukaryota</taxon>
        <taxon>Fungi</taxon>
        <taxon>Dikarya</taxon>
        <taxon>Ascomycota</taxon>
        <taxon>Pezizomycotina</taxon>
        <taxon>Sordariomycetes</taxon>
        <taxon>Sordariomycetidae</taxon>
        <taxon>Sordariales</taxon>
        <taxon>Chaetomiaceae</taxon>
        <taxon>Staphylotrichum</taxon>
    </lineage>
</organism>
<feature type="region of interest" description="Disordered" evidence="1">
    <location>
        <begin position="191"/>
        <end position="212"/>
    </location>
</feature>
<proteinExistence type="predicted"/>
<keyword evidence="3" id="KW-1185">Reference proteome</keyword>
<feature type="region of interest" description="Disordered" evidence="1">
    <location>
        <begin position="49"/>
        <end position="144"/>
    </location>
</feature>
<name>A0AAD4F706_9PEZI</name>
<reference evidence="2" key="1">
    <citation type="submission" date="2023-02" db="EMBL/GenBank/DDBJ databases">
        <authorList>
            <person name="Palmer J.M."/>
        </authorList>
    </citation>
    <scope>NUCLEOTIDE SEQUENCE</scope>
    <source>
        <strain evidence="2">FW57</strain>
    </source>
</reference>
<accession>A0AAD4F706</accession>
<feature type="compositionally biased region" description="Basic residues" evidence="1">
    <location>
        <begin position="60"/>
        <end position="80"/>
    </location>
</feature>
<feature type="compositionally biased region" description="Basic and acidic residues" evidence="1">
    <location>
        <begin position="81"/>
        <end position="96"/>
    </location>
</feature>
<feature type="compositionally biased region" description="Gly residues" evidence="1">
    <location>
        <begin position="196"/>
        <end position="212"/>
    </location>
</feature>
<comment type="caution">
    <text evidence="2">The sequence shown here is derived from an EMBL/GenBank/DDBJ whole genome shotgun (WGS) entry which is preliminary data.</text>
</comment>
<feature type="region of interest" description="Disordered" evidence="1">
    <location>
        <begin position="1"/>
        <end position="28"/>
    </location>
</feature>
<protein>
    <submittedName>
        <fullName evidence="2">Uncharacterized protein</fullName>
    </submittedName>
</protein>
<dbReference type="EMBL" id="JAHCVI010000001">
    <property type="protein sequence ID" value="KAG7294156.1"/>
    <property type="molecule type" value="Genomic_DNA"/>
</dbReference>
<gene>
    <name evidence="2" type="ORF">NEMBOFW57_004224</name>
</gene>
<dbReference type="Proteomes" id="UP001197093">
    <property type="component" value="Unassembled WGS sequence"/>
</dbReference>
<evidence type="ECO:0000256" key="1">
    <source>
        <dbReference type="SAM" id="MobiDB-lite"/>
    </source>
</evidence>
<feature type="compositionally biased region" description="Basic residues" evidence="1">
    <location>
        <begin position="106"/>
        <end position="123"/>
    </location>
</feature>
<evidence type="ECO:0000313" key="3">
    <source>
        <dbReference type="Proteomes" id="UP001197093"/>
    </source>
</evidence>
<feature type="compositionally biased region" description="Basic residues" evidence="1">
    <location>
        <begin position="1"/>
        <end position="10"/>
    </location>
</feature>
<sequence>MSDRRGRRHTRHDDRAYYDNYDDYDYDYEHRPRHRSLGRQALDKISDAIGSLGLDDSSHRSRSTSRRRPHNHNHRHHSRSSSREYDYDRDRDRAVERYYPPSASSTRRHHSTSPHHGRSRRSRRDSASTSRPRVSSRSRSRLERGIEAAMEAGAAEAFRLRKEPGGWSGAKGGRVATAALSAGVIGAATEKRKQESGGGKLGTLGSAVGGWW</sequence>